<organism evidence="1 2">
    <name type="scientific">Arabidopsis thaliana</name>
    <name type="common">Mouse-ear cress</name>
    <dbReference type="NCBI Taxonomy" id="3702"/>
    <lineage>
        <taxon>Eukaryota</taxon>
        <taxon>Viridiplantae</taxon>
        <taxon>Streptophyta</taxon>
        <taxon>Embryophyta</taxon>
        <taxon>Tracheophyta</taxon>
        <taxon>Spermatophyta</taxon>
        <taxon>Magnoliopsida</taxon>
        <taxon>eudicotyledons</taxon>
        <taxon>Gunneridae</taxon>
        <taxon>Pentapetalae</taxon>
        <taxon>rosids</taxon>
        <taxon>malvids</taxon>
        <taxon>Brassicales</taxon>
        <taxon>Brassicaceae</taxon>
        <taxon>Camelineae</taxon>
        <taxon>Arabidopsis</taxon>
    </lineage>
</organism>
<name>A0A7G2FPS1_ARATH</name>
<gene>
    <name evidence="1" type="ORF">AT9943_LOCUS23081</name>
</gene>
<dbReference type="Proteomes" id="UP000516314">
    <property type="component" value="Chromosome 5"/>
</dbReference>
<protein>
    <submittedName>
        <fullName evidence="1">(thale cress) hypothetical protein</fullName>
    </submittedName>
</protein>
<dbReference type="EMBL" id="LR881470">
    <property type="protein sequence ID" value="CAD5335861.1"/>
    <property type="molecule type" value="Genomic_DNA"/>
</dbReference>
<dbReference type="AlphaFoldDB" id="A0A7G2FPS1"/>
<sequence length="35" mass="3773">MDSSSVSRPSSHSCLEMYWSSLSASEENCAVSGNF</sequence>
<proteinExistence type="predicted"/>
<accession>A0A7G2FPS1</accession>
<evidence type="ECO:0000313" key="2">
    <source>
        <dbReference type="Proteomes" id="UP000516314"/>
    </source>
</evidence>
<reference evidence="1 2" key="1">
    <citation type="submission" date="2020-09" db="EMBL/GenBank/DDBJ databases">
        <authorList>
            <person name="Ashkenazy H."/>
        </authorList>
    </citation>
    <scope>NUCLEOTIDE SEQUENCE [LARGE SCALE GENOMIC DNA]</scope>
    <source>
        <strain evidence="2">cv. Cdm-0</strain>
    </source>
</reference>
<evidence type="ECO:0000313" key="1">
    <source>
        <dbReference type="EMBL" id="CAD5335861.1"/>
    </source>
</evidence>